<gene>
    <name evidence="5" type="ORF">BST39_04005</name>
</gene>
<dbReference type="PANTHER" id="PTHR30055">
    <property type="entry name" value="HTH-TYPE TRANSCRIPTIONAL REGULATOR RUTR"/>
    <property type="match status" value="1"/>
</dbReference>
<dbReference type="GO" id="GO:0003700">
    <property type="term" value="F:DNA-binding transcription factor activity"/>
    <property type="evidence" value="ECO:0007669"/>
    <property type="project" value="TreeGrafter"/>
</dbReference>
<reference evidence="5 6" key="1">
    <citation type="submission" date="2017-02" db="EMBL/GenBank/DDBJ databases">
        <title>The new phylogeny of genus Mycobacterium.</title>
        <authorList>
            <person name="Tortoli E."/>
            <person name="Trovato A."/>
            <person name="Cirillo D.M."/>
        </authorList>
    </citation>
    <scope>NUCLEOTIDE SEQUENCE [LARGE SCALE GENOMIC DNA]</scope>
    <source>
        <strain evidence="5 6">DSM 45000</strain>
    </source>
</reference>
<evidence type="ECO:0000256" key="1">
    <source>
        <dbReference type="ARBA" id="ARBA00023125"/>
    </source>
</evidence>
<comment type="caution">
    <text evidence="5">The sequence shown here is derived from an EMBL/GenBank/DDBJ whole genome shotgun (WGS) entry which is preliminary data.</text>
</comment>
<feature type="region of interest" description="Disordered" evidence="3">
    <location>
        <begin position="1"/>
        <end position="22"/>
    </location>
</feature>
<feature type="domain" description="HTH tetR-type" evidence="4">
    <location>
        <begin position="24"/>
        <end position="84"/>
    </location>
</feature>
<dbReference type="Pfam" id="PF00440">
    <property type="entry name" value="TetR_N"/>
    <property type="match status" value="2"/>
</dbReference>
<dbReference type="InterPro" id="IPR001647">
    <property type="entry name" value="HTH_TetR"/>
</dbReference>
<dbReference type="InterPro" id="IPR009057">
    <property type="entry name" value="Homeodomain-like_sf"/>
</dbReference>
<evidence type="ECO:0000259" key="4">
    <source>
        <dbReference type="PROSITE" id="PS50977"/>
    </source>
</evidence>
<evidence type="ECO:0000256" key="3">
    <source>
        <dbReference type="SAM" id="MobiDB-lite"/>
    </source>
</evidence>
<dbReference type="Gene3D" id="1.10.10.60">
    <property type="entry name" value="Homeodomain-like"/>
    <property type="match status" value="1"/>
</dbReference>
<accession>A0A1X0IGU6</accession>
<evidence type="ECO:0000313" key="6">
    <source>
        <dbReference type="Proteomes" id="UP000192513"/>
    </source>
</evidence>
<dbReference type="PRINTS" id="PR00455">
    <property type="entry name" value="HTHTETR"/>
</dbReference>
<name>A0A1X0IGU6_9MYCO</name>
<evidence type="ECO:0000313" key="5">
    <source>
        <dbReference type="EMBL" id="ORB45579.1"/>
    </source>
</evidence>
<dbReference type="RefSeq" id="WP_083169634.1">
    <property type="nucleotide sequence ID" value="NZ_AP022619.1"/>
</dbReference>
<feature type="domain" description="HTH tetR-type" evidence="4">
    <location>
        <begin position="258"/>
        <end position="318"/>
    </location>
</feature>
<dbReference type="OrthoDB" id="5112469at2"/>
<dbReference type="STRING" id="590652.BST39_04005"/>
<protein>
    <submittedName>
        <fullName evidence="5">TetR family transcriptional regulator</fullName>
    </submittedName>
</protein>
<dbReference type="SUPFAM" id="SSF46689">
    <property type="entry name" value="Homeodomain-like"/>
    <property type="match status" value="2"/>
</dbReference>
<evidence type="ECO:0000256" key="2">
    <source>
        <dbReference type="PROSITE-ProRule" id="PRU00335"/>
    </source>
</evidence>
<keyword evidence="6" id="KW-1185">Reference proteome</keyword>
<dbReference type="PROSITE" id="PS01081">
    <property type="entry name" value="HTH_TETR_1"/>
    <property type="match status" value="2"/>
</dbReference>
<proteinExistence type="predicted"/>
<dbReference type="PROSITE" id="PS50977">
    <property type="entry name" value="HTH_TETR_2"/>
    <property type="match status" value="2"/>
</dbReference>
<feature type="DNA-binding region" description="H-T-H motif" evidence="2">
    <location>
        <begin position="281"/>
        <end position="300"/>
    </location>
</feature>
<dbReference type="InterPro" id="IPR023772">
    <property type="entry name" value="DNA-bd_HTH_TetR-type_CS"/>
</dbReference>
<feature type="DNA-binding region" description="H-T-H motif" evidence="2">
    <location>
        <begin position="47"/>
        <end position="66"/>
    </location>
</feature>
<sequence length="445" mass="48880">MSEAEVVRRSSYGPTSPRIGRRGATTRKRIAEVSLELFGRVGYVDTSVDALARAAGVSRATLYQYFGGKDDIFLELLEECREALYRVSRRIGPLGADATGFDNLHWWLGEWSWVFEKYSTMFIQWSAVASMDQTARDQITRSIRGYNHRIAARLEASEMAGLDAEAAAMMITGLVHDVNLFVHTDRAYGRGTQDVVDTLSVFLQSMLYPETPPEVFSGLDRPERSEPRGGIAFAHPALPDLAGLSVEDRIANLSRRSAQTVQGLVRAGTARFNAIGYRRTSVEDIVEMAQVARGTFYKYFTDKLDMLVAISVDMHSQLAALAIAADALDPVTDRDGLSAWLTRSYDFYERHFGSIEAWNGGVTDSALIAAIGRASDAQFDSAAAAMLARAPQHYPFDPVVSALILRASSTSVLNKAKEILHPISGEELVRLSASCVRRGFFGEAG</sequence>
<dbReference type="EMBL" id="MVIE01000004">
    <property type="protein sequence ID" value="ORB45579.1"/>
    <property type="molecule type" value="Genomic_DNA"/>
</dbReference>
<dbReference type="AlphaFoldDB" id="A0A1X0IGU6"/>
<organism evidence="5 6">
    <name type="scientific">Mycobacterium paraseoulense</name>
    <dbReference type="NCBI Taxonomy" id="590652"/>
    <lineage>
        <taxon>Bacteria</taxon>
        <taxon>Bacillati</taxon>
        <taxon>Actinomycetota</taxon>
        <taxon>Actinomycetes</taxon>
        <taxon>Mycobacteriales</taxon>
        <taxon>Mycobacteriaceae</taxon>
        <taxon>Mycobacterium</taxon>
    </lineage>
</organism>
<keyword evidence="1 2" id="KW-0238">DNA-binding</keyword>
<dbReference type="GO" id="GO:0000976">
    <property type="term" value="F:transcription cis-regulatory region binding"/>
    <property type="evidence" value="ECO:0007669"/>
    <property type="project" value="TreeGrafter"/>
</dbReference>
<dbReference type="Proteomes" id="UP000192513">
    <property type="component" value="Unassembled WGS sequence"/>
</dbReference>
<dbReference type="InterPro" id="IPR050109">
    <property type="entry name" value="HTH-type_TetR-like_transc_reg"/>
</dbReference>
<dbReference type="Gene3D" id="1.10.357.10">
    <property type="entry name" value="Tetracycline Repressor, domain 2"/>
    <property type="match status" value="2"/>
</dbReference>
<dbReference type="PANTHER" id="PTHR30055:SF146">
    <property type="entry name" value="HTH-TYPE TRANSCRIPTIONAL DUAL REGULATOR CECR"/>
    <property type="match status" value="1"/>
</dbReference>